<evidence type="ECO:0000256" key="2">
    <source>
        <dbReference type="RuleBase" id="RU003616"/>
    </source>
</evidence>
<dbReference type="PANTHER" id="PTHR46906:SF1">
    <property type="entry name" value="HEAT SHOCK PROTEIN BETA-8"/>
    <property type="match status" value="1"/>
</dbReference>
<evidence type="ECO:0000256" key="1">
    <source>
        <dbReference type="PROSITE-ProRule" id="PRU00285"/>
    </source>
</evidence>
<dbReference type="GO" id="GO:0101031">
    <property type="term" value="C:protein folding chaperone complex"/>
    <property type="evidence" value="ECO:0007669"/>
    <property type="project" value="TreeGrafter"/>
</dbReference>
<feature type="non-terminal residue" evidence="5">
    <location>
        <position position="143"/>
    </location>
</feature>
<evidence type="ECO:0000256" key="3">
    <source>
        <dbReference type="SAM" id="MobiDB-lite"/>
    </source>
</evidence>
<keyword evidence="6" id="KW-1185">Reference proteome</keyword>
<dbReference type="InterPro" id="IPR008978">
    <property type="entry name" value="HSP20-like_chaperone"/>
</dbReference>
<dbReference type="GO" id="GO:0034620">
    <property type="term" value="P:cellular response to unfolded protein"/>
    <property type="evidence" value="ECO:0007669"/>
    <property type="project" value="InterPro"/>
</dbReference>
<evidence type="ECO:0000259" key="4">
    <source>
        <dbReference type="PROSITE" id="PS01031"/>
    </source>
</evidence>
<feature type="domain" description="SHSP" evidence="4">
    <location>
        <begin position="40"/>
        <end position="143"/>
    </location>
</feature>
<dbReference type="PROSITE" id="PS01031">
    <property type="entry name" value="SHSP"/>
    <property type="match status" value="1"/>
</dbReference>
<dbReference type="InterPro" id="IPR002068">
    <property type="entry name" value="A-crystallin/Hsp20_dom"/>
</dbReference>
<dbReference type="InterPro" id="IPR043254">
    <property type="entry name" value="HSPB8"/>
</dbReference>
<dbReference type="GO" id="GO:0042803">
    <property type="term" value="F:protein homodimerization activity"/>
    <property type="evidence" value="ECO:0007669"/>
    <property type="project" value="InterPro"/>
</dbReference>
<dbReference type="GO" id="GO:0005737">
    <property type="term" value="C:cytoplasm"/>
    <property type="evidence" value="ECO:0007669"/>
    <property type="project" value="TreeGrafter"/>
</dbReference>
<dbReference type="EMBL" id="KK489970">
    <property type="protein sequence ID" value="KFQ63191.1"/>
    <property type="molecule type" value="Genomic_DNA"/>
</dbReference>
<organism evidence="5 6">
    <name type="scientific">Pelecanus crispus</name>
    <name type="common">Dalmatian pelican</name>
    <dbReference type="NCBI Taxonomy" id="36300"/>
    <lineage>
        <taxon>Eukaryota</taxon>
        <taxon>Metazoa</taxon>
        <taxon>Chordata</taxon>
        <taxon>Craniata</taxon>
        <taxon>Vertebrata</taxon>
        <taxon>Euteleostomi</taxon>
        <taxon>Archelosauria</taxon>
        <taxon>Archosauria</taxon>
        <taxon>Dinosauria</taxon>
        <taxon>Saurischia</taxon>
        <taxon>Theropoda</taxon>
        <taxon>Coelurosauria</taxon>
        <taxon>Aves</taxon>
        <taxon>Neognathae</taxon>
        <taxon>Neoaves</taxon>
        <taxon>Aequornithes</taxon>
        <taxon>Pelecaniformes</taxon>
        <taxon>Pelecanidae</taxon>
        <taxon>Pelecanus</taxon>
    </lineage>
</organism>
<keyword evidence="5" id="KW-0346">Stress response</keyword>
<dbReference type="AlphaFoldDB" id="A0A091TX96"/>
<dbReference type="GO" id="GO:0005634">
    <property type="term" value="C:nucleus"/>
    <property type="evidence" value="ECO:0007669"/>
    <property type="project" value="TreeGrafter"/>
</dbReference>
<evidence type="ECO:0000313" key="6">
    <source>
        <dbReference type="Proteomes" id="UP000054150"/>
    </source>
</evidence>
<proteinExistence type="inferred from homology"/>
<comment type="similarity">
    <text evidence="1 2">Belongs to the small heat shock protein (HSP20) family.</text>
</comment>
<dbReference type="Gene3D" id="2.60.40.790">
    <property type="match status" value="1"/>
</dbReference>
<gene>
    <name evidence="5" type="ORF">N334_05253</name>
</gene>
<dbReference type="Proteomes" id="UP000054150">
    <property type="component" value="Unassembled WGS sequence"/>
</dbReference>
<dbReference type="Pfam" id="PF00011">
    <property type="entry name" value="HSP20"/>
    <property type="match status" value="1"/>
</dbReference>
<dbReference type="PANTHER" id="PTHR46906">
    <property type="entry name" value="HEAT SHOCK PROTEIN BETA-8"/>
    <property type="match status" value="1"/>
</dbReference>
<name>A0A091TX96_PELCR</name>
<evidence type="ECO:0000313" key="5">
    <source>
        <dbReference type="EMBL" id="KFQ63191.1"/>
    </source>
</evidence>
<feature type="region of interest" description="Disordered" evidence="3">
    <location>
        <begin position="1"/>
        <end position="24"/>
    </location>
</feature>
<dbReference type="SUPFAM" id="SSF49764">
    <property type="entry name" value="HSP20-like chaperones"/>
    <property type="match status" value="1"/>
</dbReference>
<accession>A0A091TX96</accession>
<reference evidence="5 6" key="1">
    <citation type="submission" date="2014-04" db="EMBL/GenBank/DDBJ databases">
        <title>Genome evolution of avian class.</title>
        <authorList>
            <person name="Zhang G."/>
            <person name="Li C."/>
        </authorList>
    </citation>
    <scope>NUCLEOTIDE SEQUENCE [LARGE SCALE GENOMIC DNA]</scope>
    <source>
        <strain evidence="5">BGI_N334</strain>
    </source>
</reference>
<protein>
    <submittedName>
        <fullName evidence="5">Heat shock protein beta-8</fullName>
    </submittedName>
</protein>
<sequence length="143" mass="16070">MADSQMPFSCHYPGRRSIRDPFREPGLTSRLLDDDFGMSPFPGDLTADWPDWARPRLTTTVCVNVHSFKPEELTVKTKDGYVEVSGKHEEQQVEGGIVSKNFTKKIQLPYEVDPITVFASLSPEGLLIIEAPQIPPYQQYGEG</sequence>